<evidence type="ECO:0000313" key="2">
    <source>
        <dbReference type="Proteomes" id="UP001283361"/>
    </source>
</evidence>
<keyword evidence="2" id="KW-1185">Reference proteome</keyword>
<evidence type="ECO:0000313" key="1">
    <source>
        <dbReference type="EMBL" id="KAK3780428.1"/>
    </source>
</evidence>
<comment type="caution">
    <text evidence="1">The sequence shown here is derived from an EMBL/GenBank/DDBJ whole genome shotgun (WGS) entry which is preliminary data.</text>
</comment>
<protein>
    <submittedName>
        <fullName evidence="1">Uncharacterized protein</fullName>
    </submittedName>
</protein>
<proteinExistence type="predicted"/>
<name>A0AAE1A335_9GAST</name>
<gene>
    <name evidence="1" type="ORF">RRG08_062049</name>
</gene>
<accession>A0AAE1A335</accession>
<dbReference type="Proteomes" id="UP001283361">
    <property type="component" value="Unassembled WGS sequence"/>
</dbReference>
<dbReference type="AlphaFoldDB" id="A0AAE1A335"/>
<reference evidence="1" key="1">
    <citation type="journal article" date="2023" name="G3 (Bethesda)">
        <title>A reference genome for the long-term kleptoplast-retaining sea slug Elysia crispata morphotype clarki.</title>
        <authorList>
            <person name="Eastman K.E."/>
            <person name="Pendleton A.L."/>
            <person name="Shaikh M.A."/>
            <person name="Suttiyut T."/>
            <person name="Ogas R."/>
            <person name="Tomko P."/>
            <person name="Gavelis G."/>
            <person name="Widhalm J.R."/>
            <person name="Wisecaver J.H."/>
        </authorList>
    </citation>
    <scope>NUCLEOTIDE SEQUENCE</scope>
    <source>
        <strain evidence="1">ECLA1</strain>
    </source>
</reference>
<sequence>MSSIVQYPKLTCSLTTLETSVTVAFQRTCRIPSDPSLEVMVTPSCYCSRRVGAFIRPFVRSFPPCPSAPHTLACLGAQQTREAGGREDGPAEVMSAAIVDSRLLHSAWHKPSATSSLARFINSIVAVAVVFLRNCFL</sequence>
<organism evidence="1 2">
    <name type="scientific">Elysia crispata</name>
    <name type="common">lettuce slug</name>
    <dbReference type="NCBI Taxonomy" id="231223"/>
    <lineage>
        <taxon>Eukaryota</taxon>
        <taxon>Metazoa</taxon>
        <taxon>Spiralia</taxon>
        <taxon>Lophotrochozoa</taxon>
        <taxon>Mollusca</taxon>
        <taxon>Gastropoda</taxon>
        <taxon>Heterobranchia</taxon>
        <taxon>Euthyneura</taxon>
        <taxon>Panpulmonata</taxon>
        <taxon>Sacoglossa</taxon>
        <taxon>Placobranchoidea</taxon>
        <taxon>Plakobranchidae</taxon>
        <taxon>Elysia</taxon>
    </lineage>
</organism>
<dbReference type="EMBL" id="JAWDGP010002732">
    <property type="protein sequence ID" value="KAK3780428.1"/>
    <property type="molecule type" value="Genomic_DNA"/>
</dbReference>